<evidence type="ECO:0000313" key="3">
    <source>
        <dbReference type="Proteomes" id="UP001469553"/>
    </source>
</evidence>
<sequence length="118" mass="12425">MDGPVGGDADRLGGLHVRRRDAPSPREPSSLRHPGGCKRGSLSVGAGAGLPELVFLLLSAGSLLIFQAPTAANARECWRKVAPFGPNSPTNSGKHARRLTGVRTRQEGRRKPIVSVLA</sequence>
<reference evidence="2 3" key="1">
    <citation type="submission" date="2021-06" db="EMBL/GenBank/DDBJ databases">
        <authorList>
            <person name="Palmer J.M."/>
        </authorList>
    </citation>
    <scope>NUCLEOTIDE SEQUENCE [LARGE SCALE GENOMIC DNA]</scope>
    <source>
        <strain evidence="2 3">AS_MEX2019</strain>
        <tissue evidence="2">Muscle</tissue>
    </source>
</reference>
<accession>A0ABV0Y186</accession>
<dbReference type="EMBL" id="JAHRIP010019551">
    <property type="protein sequence ID" value="MEQ2287402.1"/>
    <property type="molecule type" value="Genomic_DNA"/>
</dbReference>
<organism evidence="2 3">
    <name type="scientific">Ameca splendens</name>
    <dbReference type="NCBI Taxonomy" id="208324"/>
    <lineage>
        <taxon>Eukaryota</taxon>
        <taxon>Metazoa</taxon>
        <taxon>Chordata</taxon>
        <taxon>Craniata</taxon>
        <taxon>Vertebrata</taxon>
        <taxon>Euteleostomi</taxon>
        <taxon>Actinopterygii</taxon>
        <taxon>Neopterygii</taxon>
        <taxon>Teleostei</taxon>
        <taxon>Neoteleostei</taxon>
        <taxon>Acanthomorphata</taxon>
        <taxon>Ovalentaria</taxon>
        <taxon>Atherinomorphae</taxon>
        <taxon>Cyprinodontiformes</taxon>
        <taxon>Goodeidae</taxon>
        <taxon>Ameca</taxon>
    </lineage>
</organism>
<proteinExistence type="predicted"/>
<dbReference type="Proteomes" id="UP001469553">
    <property type="component" value="Unassembled WGS sequence"/>
</dbReference>
<evidence type="ECO:0000256" key="1">
    <source>
        <dbReference type="SAM" id="MobiDB-lite"/>
    </source>
</evidence>
<keyword evidence="3" id="KW-1185">Reference proteome</keyword>
<comment type="caution">
    <text evidence="2">The sequence shown here is derived from an EMBL/GenBank/DDBJ whole genome shotgun (WGS) entry which is preliminary data.</text>
</comment>
<protein>
    <submittedName>
        <fullName evidence="2">Uncharacterized protein</fullName>
    </submittedName>
</protein>
<feature type="region of interest" description="Disordered" evidence="1">
    <location>
        <begin position="1"/>
        <end position="42"/>
    </location>
</feature>
<gene>
    <name evidence="2" type="ORF">AMECASPLE_012012</name>
</gene>
<evidence type="ECO:0000313" key="2">
    <source>
        <dbReference type="EMBL" id="MEQ2287402.1"/>
    </source>
</evidence>
<name>A0ABV0Y186_9TELE</name>
<feature type="region of interest" description="Disordered" evidence="1">
    <location>
        <begin position="83"/>
        <end position="118"/>
    </location>
</feature>